<dbReference type="GO" id="GO:0045881">
    <property type="term" value="P:positive regulation of sporulation resulting in formation of a cellular spore"/>
    <property type="evidence" value="ECO:0007669"/>
    <property type="project" value="TreeGrafter"/>
</dbReference>
<evidence type="ECO:0000313" key="5">
    <source>
        <dbReference type="Proteomes" id="UP000732858"/>
    </source>
</evidence>
<dbReference type="Proteomes" id="UP001196379">
    <property type="component" value="Unassembled WGS sequence"/>
</dbReference>
<comment type="caution">
    <text evidence="4">The sequence shown here is derived from an EMBL/GenBank/DDBJ whole genome shotgun (WGS) entry which is preliminary data.</text>
</comment>
<dbReference type="Gene3D" id="3.90.1530.10">
    <property type="entry name" value="Conserved hypothetical protein from pyrococcus furiosus pfu- 392566-001, ParB domain"/>
    <property type="match status" value="1"/>
</dbReference>
<dbReference type="OrthoDB" id="7656008at2"/>
<dbReference type="GeneID" id="65549014"/>
<dbReference type="GO" id="GO:0007059">
    <property type="term" value="P:chromosome segregation"/>
    <property type="evidence" value="ECO:0007669"/>
    <property type="project" value="TreeGrafter"/>
</dbReference>
<keyword evidence="6" id="KW-1185">Reference proteome</keyword>
<dbReference type="EMBL" id="JABULY010000001">
    <property type="protein sequence ID" value="MBV6531086.1"/>
    <property type="molecule type" value="Genomic_DNA"/>
</dbReference>
<sequence>MKNNKNPLISHRSTEERRNNMREQLLKPAIQNISPSYNQTMPSMPTQKQLIVVTLDKLRPYEGNPRRTKNPAFDEIKASIKARGLDHAPNVTQRPGDDFYTIADGGNTRLQALKELFQETQDSRFWSIECVFKPWNGDIDDINSKLNILIGHLAENDIRGDLTFIEKALGIREVKKLYEEKYQEYFSHRKLAEKLGENGYPISHQIIARMEQCLTYLYPHIPNILLNGLGKPQIDKLVSIHNKAKISWDKYQVESSSSPSFDEIWMDTLSPFDEDVANFSISDLQDNLIGKMVEDLNYQVSYDALKLEIDLEERKLQKLIEKQAEITQKAAECEQHIQEHHELLESKAVAKTQQPRQATSNEEHNPSSISVPAELHSIETMDEENIEHNNITNIHQEDQLPPLGIGNISAVEMENAITNHLAGFGIVPEAKRMEEAVTNALEFANTGRQPITNLWKIHPSRKHKMDAYSIALDIAEECGLAHLVQHIVYEPVDYSFDVLPLDISEPSPLQKTIHSLLSMLATNRVAIENNENHQCILSSDLLLGDLSHSAAISDLMLVRIFRLIRLVRHLKQESHQGGQNA</sequence>
<dbReference type="SUPFAM" id="SSF110849">
    <property type="entry name" value="ParB/Sulfiredoxin"/>
    <property type="match status" value="1"/>
</dbReference>
<evidence type="ECO:0000313" key="6">
    <source>
        <dbReference type="Proteomes" id="UP001196379"/>
    </source>
</evidence>
<accession>A0A949T358</accession>
<dbReference type="PANTHER" id="PTHR33375">
    <property type="entry name" value="CHROMOSOME-PARTITIONING PROTEIN PARB-RELATED"/>
    <property type="match status" value="1"/>
</dbReference>
<evidence type="ECO:0000256" key="2">
    <source>
        <dbReference type="SAM" id="MobiDB-lite"/>
    </source>
</evidence>
<dbReference type="Proteomes" id="UP000732858">
    <property type="component" value="Unassembled WGS sequence"/>
</dbReference>
<dbReference type="RefSeq" id="WP_157403145.1">
    <property type="nucleotide sequence ID" value="NZ_JABULY010000001.1"/>
</dbReference>
<dbReference type="EMBL" id="JABUMC010000003">
    <property type="protein sequence ID" value="MBV6546130.1"/>
    <property type="molecule type" value="Genomic_DNA"/>
</dbReference>
<evidence type="ECO:0000313" key="4">
    <source>
        <dbReference type="EMBL" id="MBV6546130.1"/>
    </source>
</evidence>
<dbReference type="InterPro" id="IPR036086">
    <property type="entry name" value="ParB/Sulfiredoxin_sf"/>
</dbReference>
<name>A0A949T358_9PAST</name>
<evidence type="ECO:0000313" key="3">
    <source>
        <dbReference type="EMBL" id="MBV6531086.1"/>
    </source>
</evidence>
<dbReference type="InterPro" id="IPR050336">
    <property type="entry name" value="Chromosome_partition/occlusion"/>
</dbReference>
<feature type="coiled-coil region" evidence="1">
    <location>
        <begin position="302"/>
        <end position="336"/>
    </location>
</feature>
<organism evidence="4 5">
    <name type="scientific">Ursidibacter maritimus</name>
    <dbReference type="NCBI Taxonomy" id="1331689"/>
    <lineage>
        <taxon>Bacteria</taxon>
        <taxon>Pseudomonadati</taxon>
        <taxon>Pseudomonadota</taxon>
        <taxon>Gammaproteobacteria</taxon>
        <taxon>Pasteurellales</taxon>
        <taxon>Pasteurellaceae</taxon>
        <taxon>Ursidibacter</taxon>
    </lineage>
</organism>
<dbReference type="AlphaFoldDB" id="A0A949T358"/>
<dbReference type="InterPro" id="IPR022304">
    <property type="entry name" value="ICE_PFGI_1_ParB"/>
</dbReference>
<dbReference type="GO" id="GO:0005694">
    <property type="term" value="C:chromosome"/>
    <property type="evidence" value="ECO:0007669"/>
    <property type="project" value="TreeGrafter"/>
</dbReference>
<dbReference type="PANTHER" id="PTHR33375:SF1">
    <property type="entry name" value="CHROMOSOME-PARTITIONING PROTEIN PARB-RELATED"/>
    <property type="match status" value="1"/>
</dbReference>
<gene>
    <name evidence="3" type="ORF">HT657_02800</name>
    <name evidence="4" type="ORF">HT672_02295</name>
</gene>
<protein>
    <submittedName>
        <fullName evidence="4">ParB N-terminal domain-containing protein</fullName>
    </submittedName>
</protein>
<proteinExistence type="predicted"/>
<keyword evidence="1" id="KW-0175">Coiled coil</keyword>
<feature type="compositionally biased region" description="Polar residues" evidence="2">
    <location>
        <begin position="351"/>
        <end position="370"/>
    </location>
</feature>
<evidence type="ECO:0000256" key="1">
    <source>
        <dbReference type="SAM" id="Coils"/>
    </source>
</evidence>
<reference evidence="4 6" key="1">
    <citation type="journal article" date="2021" name="Mol. Ecol.">
        <title>Polar bear-adapted Ursidibacter maritimus are remarkably conserved after generations in captivity.</title>
        <authorList>
            <person name="Espinosa-Gongora C."/>
            <person name="Hansen M.J."/>
            <person name="Bertelsen M.F."/>
            <person name="Bojesen A.M."/>
        </authorList>
    </citation>
    <scope>NUCLEOTIDE SEQUENCE</scope>
    <source>
        <strain evidence="4">Pb43105x</strain>
        <strain evidence="3 6">Pb43106</strain>
    </source>
</reference>
<dbReference type="NCBIfam" id="TIGR03764">
    <property type="entry name" value="ICE_PFGI_1_parB"/>
    <property type="match status" value="1"/>
</dbReference>
<feature type="region of interest" description="Disordered" evidence="2">
    <location>
        <begin position="349"/>
        <end position="370"/>
    </location>
</feature>